<protein>
    <submittedName>
        <fullName evidence="2">Uncharacterized protein</fullName>
    </submittedName>
</protein>
<comment type="caution">
    <text evidence="2">The sequence shown here is derived from an EMBL/GenBank/DDBJ whole genome shotgun (WGS) entry which is preliminary data.</text>
</comment>
<sequence length="85" mass="9031">MKEAIERVIGDIAKISMARAIIQKKTNSRDVKVVTIIATNVSFATFLIILYLFSASTLSDCSSVVSSSSSATSSLFLSDALALVL</sequence>
<keyword evidence="1" id="KW-1133">Transmembrane helix</keyword>
<keyword evidence="1" id="KW-0812">Transmembrane</keyword>
<feature type="transmembrane region" description="Helical" evidence="1">
    <location>
        <begin position="33"/>
        <end position="53"/>
    </location>
</feature>
<gene>
    <name evidence="2" type="ORF">SDC9_171408</name>
</gene>
<evidence type="ECO:0000313" key="2">
    <source>
        <dbReference type="EMBL" id="MPN24015.1"/>
    </source>
</evidence>
<keyword evidence="1" id="KW-0472">Membrane</keyword>
<proteinExistence type="predicted"/>
<dbReference type="EMBL" id="VSSQ01072701">
    <property type="protein sequence ID" value="MPN24015.1"/>
    <property type="molecule type" value="Genomic_DNA"/>
</dbReference>
<accession>A0A645GBK0</accession>
<dbReference type="AlphaFoldDB" id="A0A645GBK0"/>
<reference evidence="2" key="1">
    <citation type="submission" date="2019-08" db="EMBL/GenBank/DDBJ databases">
        <authorList>
            <person name="Kucharzyk K."/>
            <person name="Murdoch R.W."/>
            <person name="Higgins S."/>
            <person name="Loffler F."/>
        </authorList>
    </citation>
    <scope>NUCLEOTIDE SEQUENCE</scope>
</reference>
<name>A0A645GBK0_9ZZZZ</name>
<evidence type="ECO:0000256" key="1">
    <source>
        <dbReference type="SAM" id="Phobius"/>
    </source>
</evidence>
<organism evidence="2">
    <name type="scientific">bioreactor metagenome</name>
    <dbReference type="NCBI Taxonomy" id="1076179"/>
    <lineage>
        <taxon>unclassified sequences</taxon>
        <taxon>metagenomes</taxon>
        <taxon>ecological metagenomes</taxon>
    </lineage>
</organism>